<name>A0A9P4PDU6_9PLEO</name>
<accession>A0A9P4PDU6</accession>
<feature type="region of interest" description="Disordered" evidence="1">
    <location>
        <begin position="156"/>
        <end position="210"/>
    </location>
</feature>
<evidence type="ECO:0000313" key="3">
    <source>
        <dbReference type="Proteomes" id="UP000799764"/>
    </source>
</evidence>
<protein>
    <submittedName>
        <fullName evidence="2">Uncharacterized protein</fullName>
    </submittedName>
</protein>
<reference evidence="2" key="1">
    <citation type="journal article" date="2020" name="Stud. Mycol.">
        <title>101 Dothideomycetes genomes: a test case for predicting lifestyles and emergence of pathogens.</title>
        <authorList>
            <person name="Haridas S."/>
            <person name="Albert R."/>
            <person name="Binder M."/>
            <person name="Bloem J."/>
            <person name="Labutti K."/>
            <person name="Salamov A."/>
            <person name="Andreopoulos B."/>
            <person name="Baker S."/>
            <person name="Barry K."/>
            <person name="Bills G."/>
            <person name="Bluhm B."/>
            <person name="Cannon C."/>
            <person name="Castanera R."/>
            <person name="Culley D."/>
            <person name="Daum C."/>
            <person name="Ezra D."/>
            <person name="Gonzalez J."/>
            <person name="Henrissat B."/>
            <person name="Kuo A."/>
            <person name="Liang C."/>
            <person name="Lipzen A."/>
            <person name="Lutzoni F."/>
            <person name="Magnuson J."/>
            <person name="Mondo S."/>
            <person name="Nolan M."/>
            <person name="Ohm R."/>
            <person name="Pangilinan J."/>
            <person name="Park H.-J."/>
            <person name="Ramirez L."/>
            <person name="Alfaro M."/>
            <person name="Sun H."/>
            <person name="Tritt A."/>
            <person name="Yoshinaga Y."/>
            <person name="Zwiers L.-H."/>
            <person name="Turgeon B."/>
            <person name="Goodwin S."/>
            <person name="Spatafora J."/>
            <person name="Crous P."/>
            <person name="Grigoriev I."/>
        </authorList>
    </citation>
    <scope>NUCLEOTIDE SEQUENCE</scope>
    <source>
        <strain evidence="2">CBS 690.94</strain>
    </source>
</reference>
<comment type="caution">
    <text evidence="2">The sequence shown here is derived from an EMBL/GenBank/DDBJ whole genome shotgun (WGS) entry which is preliminary data.</text>
</comment>
<dbReference type="AlphaFoldDB" id="A0A9P4PDU6"/>
<evidence type="ECO:0000256" key="1">
    <source>
        <dbReference type="SAM" id="MobiDB-lite"/>
    </source>
</evidence>
<organism evidence="2 3">
    <name type="scientific">Karstenula rhodostoma CBS 690.94</name>
    <dbReference type="NCBI Taxonomy" id="1392251"/>
    <lineage>
        <taxon>Eukaryota</taxon>
        <taxon>Fungi</taxon>
        <taxon>Dikarya</taxon>
        <taxon>Ascomycota</taxon>
        <taxon>Pezizomycotina</taxon>
        <taxon>Dothideomycetes</taxon>
        <taxon>Pleosporomycetidae</taxon>
        <taxon>Pleosporales</taxon>
        <taxon>Massarineae</taxon>
        <taxon>Didymosphaeriaceae</taxon>
        <taxon>Karstenula</taxon>
    </lineage>
</organism>
<keyword evidence="3" id="KW-1185">Reference proteome</keyword>
<proteinExistence type="predicted"/>
<gene>
    <name evidence="2" type="ORF">P171DRAFT_90589</name>
</gene>
<evidence type="ECO:0000313" key="2">
    <source>
        <dbReference type="EMBL" id="KAF2441146.1"/>
    </source>
</evidence>
<sequence length="210" mass="23036">MHTPPARMQVSCKVVLGPLASGRRASKRSQLRIASGVSMAKLVNNLSASQSRRRAEKCFAHRERRLEVRPGAQGHRRARRTVRRPVAWSRPRAAAGMRVANHGSLGEPTRQSAPPAGIECGSRGAREAFLDSAVDAEAGWHWTPIRCVTDWFERRPETRPRSHGMSPVACRSSSRRQTTKTAASRGDDGVKLSQSRARRGAGGRCDGSLR</sequence>
<dbReference type="Proteomes" id="UP000799764">
    <property type="component" value="Unassembled WGS sequence"/>
</dbReference>
<dbReference type="EMBL" id="MU001506">
    <property type="protein sequence ID" value="KAF2441146.1"/>
    <property type="molecule type" value="Genomic_DNA"/>
</dbReference>